<feature type="domain" description="G-protein coupled receptors family 1 profile" evidence="11">
    <location>
        <begin position="42"/>
        <end position="293"/>
    </location>
</feature>
<keyword evidence="4 9" id="KW-0812">Transmembrane</keyword>
<dbReference type="GO" id="GO:0004930">
    <property type="term" value="F:G protein-coupled receptor activity"/>
    <property type="evidence" value="ECO:0007669"/>
    <property type="project" value="UniProtKB-KW"/>
</dbReference>
<reference evidence="12" key="1">
    <citation type="submission" date="2025-08" db="UniProtKB">
        <authorList>
            <consortium name="Ensembl"/>
        </authorList>
    </citation>
    <scope>IDENTIFICATION</scope>
</reference>
<dbReference type="GeneTree" id="ENSGT01150000286987"/>
<keyword evidence="13" id="KW-1185">Reference proteome</keyword>
<evidence type="ECO:0000256" key="7">
    <source>
        <dbReference type="ARBA" id="ARBA00023136"/>
    </source>
</evidence>
<evidence type="ECO:0000256" key="8">
    <source>
        <dbReference type="ARBA" id="ARBA00023224"/>
    </source>
</evidence>
<dbReference type="PRINTS" id="PR00245">
    <property type="entry name" value="OLFACTORYR"/>
</dbReference>
<dbReference type="PRINTS" id="PR00237">
    <property type="entry name" value="GPCRRHODOPSN"/>
</dbReference>
<keyword evidence="10" id="KW-1003">Cell membrane</keyword>
<dbReference type="Proteomes" id="UP000694569">
    <property type="component" value="Unplaced"/>
</dbReference>
<dbReference type="InterPro" id="IPR000276">
    <property type="entry name" value="GPCR_Rhodpsn"/>
</dbReference>
<keyword evidence="8 9" id="KW-0807">Transducer</keyword>
<dbReference type="GO" id="GO:0005886">
    <property type="term" value="C:plasma membrane"/>
    <property type="evidence" value="ECO:0007669"/>
    <property type="project" value="UniProtKB-SubCell"/>
</dbReference>
<accession>A0A8C5P9C2</accession>
<evidence type="ECO:0000256" key="1">
    <source>
        <dbReference type="ARBA" id="ARBA00002936"/>
    </source>
</evidence>
<feature type="transmembrane region" description="Helical" evidence="10">
    <location>
        <begin position="93"/>
        <end position="119"/>
    </location>
</feature>
<dbReference type="PANTHER" id="PTHR26450">
    <property type="entry name" value="OLFACTORY RECEPTOR 56B1-RELATED"/>
    <property type="match status" value="1"/>
</dbReference>
<dbReference type="CDD" id="cd15222">
    <property type="entry name" value="7tmA_OR51-like"/>
    <property type="match status" value="1"/>
</dbReference>
<feature type="transmembrane region" description="Helical" evidence="10">
    <location>
        <begin position="23"/>
        <end position="49"/>
    </location>
</feature>
<feature type="transmembrane region" description="Helical" evidence="10">
    <location>
        <begin position="61"/>
        <end position="87"/>
    </location>
</feature>
<dbReference type="InterPro" id="IPR017452">
    <property type="entry name" value="GPCR_Rhodpsn_7TM"/>
</dbReference>
<evidence type="ECO:0000256" key="4">
    <source>
        <dbReference type="ARBA" id="ARBA00022692"/>
    </source>
</evidence>
<dbReference type="InterPro" id="IPR000725">
    <property type="entry name" value="Olfact_rcpt"/>
</dbReference>
<keyword evidence="9" id="KW-0675">Receptor</keyword>
<organism evidence="12 13">
    <name type="scientific">Leptobrachium leishanense</name>
    <name type="common">Leishan spiny toad</name>
    <dbReference type="NCBI Taxonomy" id="445787"/>
    <lineage>
        <taxon>Eukaryota</taxon>
        <taxon>Metazoa</taxon>
        <taxon>Chordata</taxon>
        <taxon>Craniata</taxon>
        <taxon>Vertebrata</taxon>
        <taxon>Euteleostomi</taxon>
        <taxon>Amphibia</taxon>
        <taxon>Batrachia</taxon>
        <taxon>Anura</taxon>
        <taxon>Pelobatoidea</taxon>
        <taxon>Megophryidae</taxon>
        <taxon>Leptobrachium</taxon>
    </lineage>
</organism>
<keyword evidence="7 10" id="KW-0472">Membrane</keyword>
<dbReference type="Gene3D" id="1.20.1070.10">
    <property type="entry name" value="Rhodopsin 7-helix transmembrane proteins"/>
    <property type="match status" value="1"/>
</dbReference>
<feature type="transmembrane region" description="Helical" evidence="10">
    <location>
        <begin position="198"/>
        <end position="226"/>
    </location>
</feature>
<protein>
    <recommendedName>
        <fullName evidence="10">Olfactory receptor</fullName>
    </recommendedName>
</protein>
<feature type="transmembrane region" description="Helical" evidence="10">
    <location>
        <begin position="238"/>
        <end position="259"/>
    </location>
</feature>
<feature type="transmembrane region" description="Helical" evidence="10">
    <location>
        <begin position="140"/>
        <end position="164"/>
    </location>
</feature>
<reference evidence="12" key="2">
    <citation type="submission" date="2025-09" db="UniProtKB">
        <authorList>
            <consortium name="Ensembl"/>
        </authorList>
    </citation>
    <scope>IDENTIFICATION</scope>
</reference>
<keyword evidence="3 10" id="KW-0716">Sensory transduction</keyword>
<sequence>MLPNNTDPHPTYFLLLGIPGLEAFYLEIAFIFFMVYVISVVGNLTLLFIIRIDRSLHEPMYMFLCMLSFVDLMLTSSTCPKMLAILWFNSHGIYFEACLTQMVFLHSFAIMESALLLAMAIDRYIAICNPLRYTSLLTKYLIVTIGLAAVIRAAALMVPLPFLIKRLPFCTANVIHHCYCEHMAVVKLACADTTFNNIYGIAVALLIVGLDLLFIIWSYVVILHAVFHLSSKEARRKALGTCASHICAILVFYVPVVLSSVVHRFGKNVPIHIHILLANVYLMLPPLINPIVYGVKTKQIRNRVTKLIKVNFIGFTKISSMVSNTCCICERNKTGS</sequence>
<comment type="function">
    <text evidence="1">Odorant receptor.</text>
</comment>
<evidence type="ECO:0000256" key="3">
    <source>
        <dbReference type="ARBA" id="ARBA00022606"/>
    </source>
</evidence>
<dbReference type="GO" id="GO:0004984">
    <property type="term" value="F:olfactory receptor activity"/>
    <property type="evidence" value="ECO:0007669"/>
    <property type="project" value="InterPro"/>
</dbReference>
<name>A0A8C5P9C2_9ANUR</name>
<dbReference type="SMART" id="SM01381">
    <property type="entry name" value="7TM_GPCR_Srsx"/>
    <property type="match status" value="1"/>
</dbReference>
<evidence type="ECO:0000259" key="11">
    <source>
        <dbReference type="PROSITE" id="PS50262"/>
    </source>
</evidence>
<comment type="subcellular location">
    <subcellularLocation>
        <location evidence="10">Cell membrane</location>
        <topology evidence="10">Multi-pass membrane protein</topology>
    </subcellularLocation>
    <subcellularLocation>
        <location evidence="2">Membrane</location>
        <topology evidence="2">Multi-pass membrane protein</topology>
    </subcellularLocation>
</comment>
<dbReference type="PROSITE" id="PS50262">
    <property type="entry name" value="G_PROTEIN_RECEP_F1_2"/>
    <property type="match status" value="1"/>
</dbReference>
<dbReference type="AlphaFoldDB" id="A0A8C5P9C2"/>
<dbReference type="PROSITE" id="PS00237">
    <property type="entry name" value="G_PROTEIN_RECEP_F1_1"/>
    <property type="match status" value="1"/>
</dbReference>
<evidence type="ECO:0000313" key="12">
    <source>
        <dbReference type="Ensembl" id="ENSLLEP00000007507.1"/>
    </source>
</evidence>
<dbReference type="PANTHER" id="PTHR26450:SF11">
    <property type="entry name" value="OLFACTORY RECEPTOR"/>
    <property type="match status" value="1"/>
</dbReference>
<dbReference type="InterPro" id="IPR050402">
    <property type="entry name" value="OR51/52/56-like"/>
</dbReference>
<keyword evidence="6 10" id="KW-1133">Transmembrane helix</keyword>
<dbReference type="Pfam" id="PF13853">
    <property type="entry name" value="7tm_4"/>
    <property type="match status" value="1"/>
</dbReference>
<evidence type="ECO:0000256" key="6">
    <source>
        <dbReference type="ARBA" id="ARBA00022989"/>
    </source>
</evidence>
<dbReference type="FunFam" id="1.20.1070.10:FF:000006">
    <property type="entry name" value="Olfactory receptor"/>
    <property type="match status" value="1"/>
</dbReference>
<keyword evidence="9" id="KW-0297">G-protein coupled receptor</keyword>
<evidence type="ECO:0000256" key="9">
    <source>
        <dbReference type="RuleBase" id="RU000688"/>
    </source>
</evidence>
<evidence type="ECO:0000256" key="2">
    <source>
        <dbReference type="ARBA" id="ARBA00004141"/>
    </source>
</evidence>
<evidence type="ECO:0000256" key="5">
    <source>
        <dbReference type="ARBA" id="ARBA00022725"/>
    </source>
</evidence>
<evidence type="ECO:0000256" key="10">
    <source>
        <dbReference type="RuleBase" id="RU363047"/>
    </source>
</evidence>
<dbReference type="SUPFAM" id="SSF81321">
    <property type="entry name" value="Family A G protein-coupled receptor-like"/>
    <property type="match status" value="1"/>
</dbReference>
<feature type="transmembrane region" description="Helical" evidence="10">
    <location>
        <begin position="271"/>
        <end position="293"/>
    </location>
</feature>
<dbReference type="Ensembl" id="ENSLLET00000007815.1">
    <property type="protein sequence ID" value="ENSLLEP00000007507.1"/>
    <property type="gene ID" value="ENSLLEG00000004761.1"/>
</dbReference>
<proteinExistence type="inferred from homology"/>
<keyword evidence="5 10" id="KW-0552">Olfaction</keyword>
<comment type="similarity">
    <text evidence="9">Belongs to the G-protein coupled receptor 1 family.</text>
</comment>
<evidence type="ECO:0000313" key="13">
    <source>
        <dbReference type="Proteomes" id="UP000694569"/>
    </source>
</evidence>
<dbReference type="OrthoDB" id="6144443at2759"/>